<reference evidence="1" key="1">
    <citation type="submission" date="2019-09" db="EMBL/GenBank/DDBJ databases">
        <title>Characterisation of the sponge microbiome using genome-centric metagenomics.</title>
        <authorList>
            <person name="Engelberts J.P."/>
            <person name="Robbins S.J."/>
            <person name="De Goeij J.M."/>
            <person name="Aranda M."/>
            <person name="Bell S.C."/>
            <person name="Webster N.S."/>
        </authorList>
    </citation>
    <scope>NUCLEOTIDE SEQUENCE</scope>
    <source>
        <strain evidence="1">SB0664_bin_27</strain>
    </source>
</reference>
<dbReference type="AlphaFoldDB" id="A0A6B0YQA3"/>
<gene>
    <name evidence="1" type="ORF">F4Y42_07535</name>
</gene>
<dbReference type="InterPro" id="IPR026349">
    <property type="entry name" value="CHP04255"/>
</dbReference>
<sequence>MSVVFENPPINEVVVSTYFNPQLSDFRGEHVGLFWEKIRKDYPVARQQPPVGIGPELVSDEVYPMPRYWFIADDDANLIQIQKNAFMFNWRRRDNAYPRFHRDIKPTFNRYYDLFSRFLRTEVQMDEPAIDLCELTYVNVVERCAFWDGPQDTQGVIPSFPLINPGVDTVTSPGFDCNYTYRVEDDLQISIGIRSGVMAQQADAPVLIFEIRARARLGQVAKSEADEWFERAHHSVLECFVGMTAQNIQERYWKPVEEIR</sequence>
<proteinExistence type="predicted"/>
<accession>A0A6B0YQA3</accession>
<dbReference type="EMBL" id="VXRG01000066">
    <property type="protein sequence ID" value="MXY93284.1"/>
    <property type="molecule type" value="Genomic_DNA"/>
</dbReference>
<evidence type="ECO:0000313" key="1">
    <source>
        <dbReference type="EMBL" id="MXY93284.1"/>
    </source>
</evidence>
<name>A0A6B0YQA3_9CHLR</name>
<protein>
    <submittedName>
        <fullName evidence="1">TIGR04255 family protein</fullName>
    </submittedName>
</protein>
<organism evidence="1">
    <name type="scientific">Caldilineaceae bacterium SB0664_bin_27</name>
    <dbReference type="NCBI Taxonomy" id="2605260"/>
    <lineage>
        <taxon>Bacteria</taxon>
        <taxon>Bacillati</taxon>
        <taxon>Chloroflexota</taxon>
        <taxon>Caldilineae</taxon>
        <taxon>Caldilineales</taxon>
        <taxon>Caldilineaceae</taxon>
    </lineage>
</organism>
<dbReference type="NCBIfam" id="TIGR04255">
    <property type="entry name" value="sporadTIGR04255"/>
    <property type="match status" value="1"/>
</dbReference>
<comment type="caution">
    <text evidence="1">The sequence shown here is derived from an EMBL/GenBank/DDBJ whole genome shotgun (WGS) entry which is preliminary data.</text>
</comment>